<feature type="site" description="Important for catalytic activity, responsible for pKa modulation of the active site Glu and correct orientation of both the proton donor and substrate" evidence="5">
    <location>
        <position position="146"/>
    </location>
</feature>
<dbReference type="Pfam" id="PF04616">
    <property type="entry name" value="Glyco_hydro_43"/>
    <property type="match status" value="1"/>
</dbReference>
<evidence type="ECO:0000256" key="1">
    <source>
        <dbReference type="ARBA" id="ARBA00009865"/>
    </source>
</evidence>
<dbReference type="AlphaFoldDB" id="A0A1H7MIZ8"/>
<dbReference type="Gene3D" id="2.115.10.20">
    <property type="entry name" value="Glycosyl hydrolase domain, family 43"/>
    <property type="match status" value="1"/>
</dbReference>
<proteinExistence type="inferred from homology"/>
<feature type="active site" description="Proton acceptor" evidence="4">
    <location>
        <position position="39"/>
    </location>
</feature>
<name>A0A1H7MIZ8_9SPHI</name>
<accession>A0A1H7MIZ8</accession>
<evidence type="ECO:0000256" key="3">
    <source>
        <dbReference type="ARBA" id="ARBA00023295"/>
    </source>
</evidence>
<dbReference type="GO" id="GO:0004553">
    <property type="term" value="F:hydrolase activity, hydrolyzing O-glycosyl compounds"/>
    <property type="evidence" value="ECO:0007669"/>
    <property type="project" value="InterPro"/>
</dbReference>
<dbReference type="EMBL" id="FNZR01000003">
    <property type="protein sequence ID" value="SEL10655.1"/>
    <property type="molecule type" value="Genomic_DNA"/>
</dbReference>
<gene>
    <name evidence="7" type="ORF">SAMN05421740_103519</name>
</gene>
<dbReference type="InterPro" id="IPR023296">
    <property type="entry name" value="Glyco_hydro_beta-prop_sf"/>
</dbReference>
<sequence>MIVGYPKLLSAWLVLYCLVFHVSLSNGQGKATIPGDFPDPTVIGVDGRYYAIGTSSEWGPHFPIYASNDLKSWKQQGFVFDELPAWTASAFWAPEYFYHDGLYYVYYSAKRKGDGVSCIGVATSRYPDRGFVDKGVVVAYGTESIDAFVVKEGTDLYITWKAYGLDKRPIELLGSKLSSDGLQLEGEPFSLLMDTARVGIEGQSFLRHDGYYYMFYSAGNCCGVRCDYHVQAARSRSIRGPYERVGAAVLLGENADWKCMGHGTFVANGDKIYYLFHGYNKVGTTYTGRQGLLAELAWSPSGEPVFTFIPAGDERPEALAADFLSDNRDMPFWQWDYRHSKPAFQQTRYGLELGGSVFPENPTGIALSVRPTATAYEMGTTIDLARSNADAQKGLVIYGDQDGAIGVGITQHTLQFWTVRQGKKETLGGADLPDDLSTVSLKLTVGPDFTYRAFYNVNGQWTELEANDRQGSSLQGIIQWDRSPRPGLHFSGDKEAKAVFQRFYIQDIL</sequence>
<dbReference type="SUPFAM" id="SSF75005">
    <property type="entry name" value="Arabinanase/levansucrase/invertase"/>
    <property type="match status" value="1"/>
</dbReference>
<dbReference type="InterPro" id="IPR051795">
    <property type="entry name" value="Glycosyl_Hydrlase_43"/>
</dbReference>
<protein>
    <submittedName>
        <fullName evidence="7">Beta-xylosidase</fullName>
    </submittedName>
</protein>
<dbReference type="PANTHER" id="PTHR42812:SF5">
    <property type="entry name" value="ENDO-ARABINASE"/>
    <property type="match status" value="1"/>
</dbReference>
<dbReference type="STRING" id="332977.SAMN05421740_103519"/>
<keyword evidence="3 6" id="KW-0326">Glycosidase</keyword>
<dbReference type="CDD" id="cd08999">
    <property type="entry name" value="GH43_ABN-like"/>
    <property type="match status" value="1"/>
</dbReference>
<evidence type="ECO:0000313" key="7">
    <source>
        <dbReference type="EMBL" id="SEL10655.1"/>
    </source>
</evidence>
<organism evidence="7 8">
    <name type="scientific">Parapedobacter koreensis</name>
    <dbReference type="NCBI Taxonomy" id="332977"/>
    <lineage>
        <taxon>Bacteria</taxon>
        <taxon>Pseudomonadati</taxon>
        <taxon>Bacteroidota</taxon>
        <taxon>Sphingobacteriia</taxon>
        <taxon>Sphingobacteriales</taxon>
        <taxon>Sphingobacteriaceae</taxon>
        <taxon>Parapedobacter</taxon>
    </lineage>
</organism>
<keyword evidence="8" id="KW-1185">Reference proteome</keyword>
<dbReference type="Proteomes" id="UP000198916">
    <property type="component" value="Unassembled WGS sequence"/>
</dbReference>
<feature type="active site" description="Proton donor" evidence="4">
    <location>
        <position position="201"/>
    </location>
</feature>
<evidence type="ECO:0000256" key="4">
    <source>
        <dbReference type="PIRSR" id="PIRSR606710-1"/>
    </source>
</evidence>
<evidence type="ECO:0000313" key="8">
    <source>
        <dbReference type="Proteomes" id="UP000198916"/>
    </source>
</evidence>
<evidence type="ECO:0000256" key="5">
    <source>
        <dbReference type="PIRSR" id="PIRSR606710-2"/>
    </source>
</evidence>
<evidence type="ECO:0000256" key="6">
    <source>
        <dbReference type="RuleBase" id="RU361187"/>
    </source>
</evidence>
<evidence type="ECO:0000256" key="2">
    <source>
        <dbReference type="ARBA" id="ARBA00022801"/>
    </source>
</evidence>
<comment type="similarity">
    <text evidence="1 6">Belongs to the glycosyl hydrolase 43 family.</text>
</comment>
<dbReference type="PANTHER" id="PTHR42812">
    <property type="entry name" value="BETA-XYLOSIDASE"/>
    <property type="match status" value="1"/>
</dbReference>
<dbReference type="GO" id="GO:0005975">
    <property type="term" value="P:carbohydrate metabolic process"/>
    <property type="evidence" value="ECO:0007669"/>
    <property type="project" value="InterPro"/>
</dbReference>
<dbReference type="RefSeq" id="WP_090605078.1">
    <property type="nucleotide sequence ID" value="NZ_FNZR01000003.1"/>
</dbReference>
<dbReference type="OrthoDB" id="9801455at2"/>
<dbReference type="InterPro" id="IPR006710">
    <property type="entry name" value="Glyco_hydro_43"/>
</dbReference>
<reference evidence="8" key="1">
    <citation type="submission" date="2016-10" db="EMBL/GenBank/DDBJ databases">
        <authorList>
            <person name="Varghese N."/>
            <person name="Submissions S."/>
        </authorList>
    </citation>
    <scope>NUCLEOTIDE SEQUENCE [LARGE SCALE GENOMIC DNA]</scope>
    <source>
        <strain evidence="8">Jip14</strain>
    </source>
</reference>
<keyword evidence="2 6" id="KW-0378">Hydrolase</keyword>
<dbReference type="Gene3D" id="2.60.120.200">
    <property type="match status" value="1"/>
</dbReference>